<gene>
    <name evidence="1" type="ORF">CU097_008223</name>
</gene>
<dbReference type="Proteomes" id="UP000252139">
    <property type="component" value="Unassembled WGS sequence"/>
</dbReference>
<sequence length="115" mass="13976">MSTFKNIQLETTPRVYYQHYITQDICYDLYPSLSRQLSNGYHIRADPTTNTKNIDFTLMNIPFARRIAFTYDPFWDLPTERQDDQWDLYPAILRNVENFGTYQMRQRLHRMLQRA</sequence>
<proteinExistence type="predicted"/>
<dbReference type="EMBL" id="PJQL01002169">
    <property type="protein sequence ID" value="RCH85158.1"/>
    <property type="molecule type" value="Genomic_DNA"/>
</dbReference>
<keyword evidence="2" id="KW-1185">Reference proteome</keyword>
<protein>
    <submittedName>
        <fullName evidence="1">Uncharacterized protein</fullName>
    </submittedName>
</protein>
<organism evidence="1 2">
    <name type="scientific">Rhizopus azygosporus</name>
    <name type="common">Rhizopus microsporus var. azygosporus</name>
    <dbReference type="NCBI Taxonomy" id="86630"/>
    <lineage>
        <taxon>Eukaryota</taxon>
        <taxon>Fungi</taxon>
        <taxon>Fungi incertae sedis</taxon>
        <taxon>Mucoromycota</taxon>
        <taxon>Mucoromycotina</taxon>
        <taxon>Mucoromycetes</taxon>
        <taxon>Mucorales</taxon>
        <taxon>Mucorineae</taxon>
        <taxon>Rhizopodaceae</taxon>
        <taxon>Rhizopus</taxon>
    </lineage>
</organism>
<name>A0A367J5E5_RHIAZ</name>
<dbReference type="AlphaFoldDB" id="A0A367J5E5"/>
<evidence type="ECO:0000313" key="1">
    <source>
        <dbReference type="EMBL" id="RCH85158.1"/>
    </source>
</evidence>
<dbReference type="OrthoDB" id="2218844at2759"/>
<reference evidence="1 2" key="1">
    <citation type="journal article" date="2018" name="G3 (Bethesda)">
        <title>Phylogenetic and Phylogenomic Definition of Rhizopus Species.</title>
        <authorList>
            <person name="Gryganskyi A.P."/>
            <person name="Golan J."/>
            <person name="Dolatabadi S."/>
            <person name="Mondo S."/>
            <person name="Robb S."/>
            <person name="Idnurm A."/>
            <person name="Muszewska A."/>
            <person name="Steczkiewicz K."/>
            <person name="Masonjones S."/>
            <person name="Liao H.L."/>
            <person name="Gajdeczka M.T."/>
            <person name="Anike F."/>
            <person name="Vuek A."/>
            <person name="Anishchenko I.M."/>
            <person name="Voigt K."/>
            <person name="de Hoog G.S."/>
            <person name="Smith M.E."/>
            <person name="Heitman J."/>
            <person name="Vilgalys R."/>
            <person name="Stajich J.E."/>
        </authorList>
    </citation>
    <scope>NUCLEOTIDE SEQUENCE [LARGE SCALE GENOMIC DNA]</scope>
    <source>
        <strain evidence="1 2">CBS 357.93</strain>
    </source>
</reference>
<evidence type="ECO:0000313" key="2">
    <source>
        <dbReference type="Proteomes" id="UP000252139"/>
    </source>
</evidence>
<comment type="caution">
    <text evidence="1">The sequence shown here is derived from an EMBL/GenBank/DDBJ whole genome shotgun (WGS) entry which is preliminary data.</text>
</comment>
<accession>A0A367J5E5</accession>